<gene>
    <name evidence="1" type="ORF">C0V70_01790</name>
</gene>
<dbReference type="PROSITE" id="PS51257">
    <property type="entry name" value="PROKAR_LIPOPROTEIN"/>
    <property type="match status" value="1"/>
</dbReference>
<organism evidence="1 2">
    <name type="scientific">Bacteriovorax stolpii</name>
    <name type="common">Bdellovibrio stolpii</name>
    <dbReference type="NCBI Taxonomy" id="960"/>
    <lineage>
        <taxon>Bacteria</taxon>
        <taxon>Pseudomonadati</taxon>
        <taxon>Bdellovibrionota</taxon>
        <taxon>Bacteriovoracia</taxon>
        <taxon>Bacteriovoracales</taxon>
        <taxon>Bacteriovoracaceae</taxon>
        <taxon>Bacteriovorax</taxon>
    </lineage>
</organism>
<reference evidence="1 2" key="1">
    <citation type="submission" date="2018-01" db="EMBL/GenBank/DDBJ databases">
        <title>Complete genome sequence of Bacteriovorax stolpii DSM12778.</title>
        <authorList>
            <person name="Tang B."/>
            <person name="Chang J."/>
        </authorList>
    </citation>
    <scope>NUCLEOTIDE SEQUENCE [LARGE SCALE GENOMIC DNA]</scope>
    <source>
        <strain evidence="1 2">DSM 12778</strain>
    </source>
</reference>
<dbReference type="EMBL" id="CP025704">
    <property type="protein sequence ID" value="AUN96856.1"/>
    <property type="molecule type" value="Genomic_DNA"/>
</dbReference>
<proteinExistence type="predicted"/>
<accession>A0A2K9NMV5</accession>
<name>A0A2K9NMV5_BACTC</name>
<sequence>MKNLMITISIALILTSCASSSKKEEKNPFDALTLKETLKEGLTTQTEVLKAFGAPDITTEDKTKQDVWVYSKHNVASESNGYAVGALAFLPGPFSLAGGVLDGDKSETSSKTITLTLVFNKKKILKDYSLTKVRI</sequence>
<dbReference type="Proteomes" id="UP000235584">
    <property type="component" value="Chromosome"/>
</dbReference>
<protein>
    <submittedName>
        <fullName evidence="1">Uncharacterized protein</fullName>
    </submittedName>
</protein>
<dbReference type="RefSeq" id="WP_102242151.1">
    <property type="nucleotide sequence ID" value="NZ_CP025704.1"/>
</dbReference>
<dbReference type="AlphaFoldDB" id="A0A2K9NMV5"/>
<dbReference type="KEGG" id="bsto:C0V70_01790"/>
<evidence type="ECO:0000313" key="2">
    <source>
        <dbReference type="Proteomes" id="UP000235584"/>
    </source>
</evidence>
<keyword evidence="2" id="KW-1185">Reference proteome</keyword>
<evidence type="ECO:0000313" key="1">
    <source>
        <dbReference type="EMBL" id="AUN96856.1"/>
    </source>
</evidence>